<sequence length="379" mass="43481">MGAGKQGQTPQEETTKDLNDEAFRRVTHINIEHPNDLRLLSTPRTVPLTWRGPLLLRRRIILATNRLYRRSIRLRPNAGDWVHKLDRIDNYTILPDRCWMLCLRFRARAESPVTASASAEGRNPGPHPTLCAIAISTVPVPIHGRARSDPKYYSSGSRSMVGKMSASDRWCPDMVIIISSMGSKRCGDCMEDMHGGYELRRHFRPKERIWRMCSADGTNRPEVLLYSTFVDAMRGLVSRMFAEDSTYRNLVFLLLLNSVLLQPFNKRAWLQPRKVREWSEDSPLRDPCLCVLWRTFRFLTFTSTFTSTARFKAKLNAPTNFTEGRIILQRCSIGCARDGLENEVEMRQMPINGQEKGRAATQVGVHYWAAMPTRHMIAQ</sequence>
<dbReference type="EMBL" id="CM001215">
    <property type="protein sequence ID" value="EGP81894.1"/>
    <property type="molecule type" value="Genomic_DNA"/>
</dbReference>
<keyword evidence="2" id="KW-1185">Reference proteome</keyword>
<evidence type="ECO:0000313" key="2">
    <source>
        <dbReference type="Proteomes" id="UP000008062"/>
    </source>
</evidence>
<protein>
    <submittedName>
        <fullName evidence="1">Uncharacterized protein</fullName>
    </submittedName>
</protein>
<evidence type="ECO:0000313" key="1">
    <source>
        <dbReference type="EMBL" id="EGP81894.1"/>
    </source>
</evidence>
<organism evidence="1 2">
    <name type="scientific">Zymoseptoria tritici (strain CBS 115943 / IPO323)</name>
    <name type="common">Speckled leaf blotch fungus</name>
    <name type="synonym">Septoria tritici</name>
    <dbReference type="NCBI Taxonomy" id="336722"/>
    <lineage>
        <taxon>Eukaryota</taxon>
        <taxon>Fungi</taxon>
        <taxon>Dikarya</taxon>
        <taxon>Ascomycota</taxon>
        <taxon>Pezizomycotina</taxon>
        <taxon>Dothideomycetes</taxon>
        <taxon>Dothideomycetidae</taxon>
        <taxon>Mycosphaerellales</taxon>
        <taxon>Mycosphaerellaceae</taxon>
        <taxon>Zymoseptoria</taxon>
    </lineage>
</organism>
<dbReference type="HOGENOM" id="CLU_729994_0_0_1"/>
<dbReference type="AlphaFoldDB" id="F9XS23"/>
<accession>F9XS23</accession>
<dbReference type="Proteomes" id="UP000008062">
    <property type="component" value="Chromosome 20"/>
</dbReference>
<proteinExistence type="predicted"/>
<dbReference type="RefSeq" id="XP_003846918.1">
    <property type="nucleotide sequence ID" value="XM_003846870.1"/>
</dbReference>
<reference evidence="1 2" key="1">
    <citation type="journal article" date="2011" name="PLoS Genet.">
        <title>Finished genome of the fungal wheat pathogen Mycosphaerella graminicola reveals dispensome structure, chromosome plasticity, and stealth pathogenesis.</title>
        <authorList>
            <person name="Goodwin S.B."/>
            <person name="Ben M'barek S."/>
            <person name="Dhillon B."/>
            <person name="Wittenberg A.H.J."/>
            <person name="Crane C.F."/>
            <person name="Hane J.K."/>
            <person name="Foster A.J."/>
            <person name="Van der Lee T.A.J."/>
            <person name="Grimwood J."/>
            <person name="Aerts A."/>
            <person name="Antoniw J."/>
            <person name="Bailey A."/>
            <person name="Bluhm B."/>
            <person name="Bowler J."/>
            <person name="Bristow J."/>
            <person name="van der Burgt A."/>
            <person name="Canto-Canche B."/>
            <person name="Churchill A.C.L."/>
            <person name="Conde-Ferraez L."/>
            <person name="Cools H.J."/>
            <person name="Coutinho P.M."/>
            <person name="Csukai M."/>
            <person name="Dehal P."/>
            <person name="De Wit P."/>
            <person name="Donzelli B."/>
            <person name="van de Geest H.C."/>
            <person name="van Ham R.C.H.J."/>
            <person name="Hammond-Kosack K.E."/>
            <person name="Henrissat B."/>
            <person name="Kilian A."/>
            <person name="Kobayashi A.K."/>
            <person name="Koopmann E."/>
            <person name="Kourmpetis Y."/>
            <person name="Kuzniar A."/>
            <person name="Lindquist E."/>
            <person name="Lombard V."/>
            <person name="Maliepaard C."/>
            <person name="Martins N."/>
            <person name="Mehrabi R."/>
            <person name="Nap J.P.H."/>
            <person name="Ponomarenko A."/>
            <person name="Rudd J.J."/>
            <person name="Salamov A."/>
            <person name="Schmutz J."/>
            <person name="Schouten H.J."/>
            <person name="Shapiro H."/>
            <person name="Stergiopoulos I."/>
            <person name="Torriani S.F.F."/>
            <person name="Tu H."/>
            <person name="de Vries R.P."/>
            <person name="Waalwijk C."/>
            <person name="Ware S.B."/>
            <person name="Wiebenga A."/>
            <person name="Zwiers L.-H."/>
            <person name="Oliver R.P."/>
            <person name="Grigoriev I.V."/>
            <person name="Kema G.H.J."/>
        </authorList>
    </citation>
    <scope>NUCLEOTIDE SEQUENCE [LARGE SCALE GENOMIC DNA]</scope>
    <source>
        <strain evidence="2">CBS 115943 / IPO323</strain>
    </source>
</reference>
<dbReference type="KEGG" id="ztr:MYCGRDRAFT_98012"/>
<name>F9XS23_ZYMTI</name>
<dbReference type="InParanoid" id="F9XS23"/>
<gene>
    <name evidence="1" type="ORF">MYCGRDRAFT_98012</name>
</gene>
<dbReference type="GeneID" id="13396706"/>